<sequence length="191" mass="20967">MTPIDGYFFYLVRLMDELRQGDKKKQEKWVDELKEWPFWRAVIAEFMATFLFIFISTMSAVDMDTTVDPSAKYVKVGLTFGIMIAVGIQMIGHVSGGHINPAVSLAMAVARQISPLRAVFYVLAQLSGGMCGSLLLKGFVFHVMVIAPVNSELNAGQAFACELVYTFILVVSVFGCTDPNRALLGSPALSI</sequence>
<evidence type="ECO:0000256" key="3">
    <source>
        <dbReference type="ARBA" id="ARBA00022448"/>
    </source>
</evidence>
<dbReference type="SUPFAM" id="SSF81338">
    <property type="entry name" value="Aquaporin-like"/>
    <property type="match status" value="1"/>
</dbReference>
<reference evidence="10" key="1">
    <citation type="submission" date="2022-11" db="EMBL/GenBank/DDBJ databases">
        <title>Centuries of genome instability and evolution in soft-shell clam transmissible cancer (bioRxiv).</title>
        <authorList>
            <person name="Hart S.F.M."/>
            <person name="Yonemitsu M.A."/>
            <person name="Giersch R.M."/>
            <person name="Beal B.F."/>
            <person name="Arriagada G."/>
            <person name="Davis B.W."/>
            <person name="Ostrander E.A."/>
            <person name="Goff S.P."/>
            <person name="Metzger M.J."/>
        </authorList>
    </citation>
    <scope>NUCLEOTIDE SEQUENCE</scope>
    <source>
        <strain evidence="10">MELC-2E11</strain>
        <tissue evidence="10">Siphon/mantle</tissue>
    </source>
</reference>
<protein>
    <submittedName>
        <fullName evidence="10">PIP1-like protein</fullName>
    </submittedName>
</protein>
<feature type="transmembrane region" description="Helical" evidence="9">
    <location>
        <begin position="155"/>
        <end position="176"/>
    </location>
</feature>
<dbReference type="InterPro" id="IPR034294">
    <property type="entry name" value="Aquaporin_transptr"/>
</dbReference>
<keyword evidence="11" id="KW-1185">Reference proteome</keyword>
<evidence type="ECO:0000256" key="1">
    <source>
        <dbReference type="ARBA" id="ARBA00004651"/>
    </source>
</evidence>
<keyword evidence="7 9" id="KW-0472">Membrane</keyword>
<dbReference type="EMBL" id="CP111023">
    <property type="protein sequence ID" value="WAR21884.1"/>
    <property type="molecule type" value="Genomic_DNA"/>
</dbReference>
<feature type="non-terminal residue" evidence="10">
    <location>
        <position position="1"/>
    </location>
</feature>
<feature type="transmembrane region" description="Helical" evidence="9">
    <location>
        <begin position="73"/>
        <end position="91"/>
    </location>
</feature>
<evidence type="ECO:0000256" key="6">
    <source>
        <dbReference type="ARBA" id="ARBA00022989"/>
    </source>
</evidence>
<dbReference type="InterPro" id="IPR022357">
    <property type="entry name" value="MIP_CS"/>
</dbReference>
<keyword evidence="6 9" id="KW-1133">Transmembrane helix</keyword>
<dbReference type="Proteomes" id="UP001164746">
    <property type="component" value="Chromosome 12"/>
</dbReference>
<keyword evidence="3 8" id="KW-0813">Transport</keyword>
<proteinExistence type="inferred from homology"/>
<organism evidence="10 11">
    <name type="scientific">Mya arenaria</name>
    <name type="common">Soft-shell clam</name>
    <dbReference type="NCBI Taxonomy" id="6604"/>
    <lineage>
        <taxon>Eukaryota</taxon>
        <taxon>Metazoa</taxon>
        <taxon>Spiralia</taxon>
        <taxon>Lophotrochozoa</taxon>
        <taxon>Mollusca</taxon>
        <taxon>Bivalvia</taxon>
        <taxon>Autobranchia</taxon>
        <taxon>Heteroconchia</taxon>
        <taxon>Euheterodonta</taxon>
        <taxon>Imparidentia</taxon>
        <taxon>Neoheterodontei</taxon>
        <taxon>Myida</taxon>
        <taxon>Myoidea</taxon>
        <taxon>Myidae</taxon>
        <taxon>Mya</taxon>
    </lineage>
</organism>
<dbReference type="PROSITE" id="PS00221">
    <property type="entry name" value="MIP"/>
    <property type="match status" value="1"/>
</dbReference>
<name>A0ABY7FKL2_MYAAR</name>
<keyword evidence="4" id="KW-1003">Cell membrane</keyword>
<evidence type="ECO:0000256" key="8">
    <source>
        <dbReference type="RuleBase" id="RU000477"/>
    </source>
</evidence>
<dbReference type="Gene3D" id="1.20.1080.10">
    <property type="entry name" value="Glycerol uptake facilitator protein"/>
    <property type="match status" value="1"/>
</dbReference>
<dbReference type="PRINTS" id="PR00783">
    <property type="entry name" value="MINTRINSICP"/>
</dbReference>
<evidence type="ECO:0000256" key="2">
    <source>
        <dbReference type="ARBA" id="ARBA00006175"/>
    </source>
</evidence>
<evidence type="ECO:0000256" key="7">
    <source>
        <dbReference type="ARBA" id="ARBA00023136"/>
    </source>
</evidence>
<dbReference type="InterPro" id="IPR023271">
    <property type="entry name" value="Aquaporin-like"/>
</dbReference>
<dbReference type="PANTHER" id="PTHR19139:SF199">
    <property type="entry name" value="MIP17260P"/>
    <property type="match status" value="1"/>
</dbReference>
<evidence type="ECO:0000256" key="4">
    <source>
        <dbReference type="ARBA" id="ARBA00022475"/>
    </source>
</evidence>
<dbReference type="InterPro" id="IPR000425">
    <property type="entry name" value="MIP"/>
</dbReference>
<accession>A0ABY7FKL2</accession>
<evidence type="ECO:0000256" key="5">
    <source>
        <dbReference type="ARBA" id="ARBA00022692"/>
    </source>
</evidence>
<evidence type="ECO:0000313" key="10">
    <source>
        <dbReference type="EMBL" id="WAR21884.1"/>
    </source>
</evidence>
<evidence type="ECO:0000256" key="9">
    <source>
        <dbReference type="SAM" id="Phobius"/>
    </source>
</evidence>
<evidence type="ECO:0000313" key="11">
    <source>
        <dbReference type="Proteomes" id="UP001164746"/>
    </source>
</evidence>
<dbReference type="PANTHER" id="PTHR19139">
    <property type="entry name" value="AQUAPORIN TRANSPORTER"/>
    <property type="match status" value="1"/>
</dbReference>
<keyword evidence="5 8" id="KW-0812">Transmembrane</keyword>
<feature type="transmembrane region" description="Helical" evidence="9">
    <location>
        <begin position="38"/>
        <end position="61"/>
    </location>
</feature>
<comment type="subcellular location">
    <subcellularLocation>
        <location evidence="1">Cell membrane</location>
        <topology evidence="1">Multi-pass membrane protein</topology>
    </subcellularLocation>
</comment>
<gene>
    <name evidence="10" type="ORF">MAR_015858</name>
</gene>
<dbReference type="Pfam" id="PF00230">
    <property type="entry name" value="MIP"/>
    <property type="match status" value="1"/>
</dbReference>
<comment type="similarity">
    <text evidence="2 8">Belongs to the MIP/aquaporin (TC 1.A.8) family.</text>
</comment>